<proteinExistence type="predicted"/>
<gene>
    <name evidence="2" type="ORF">GCM10009539_28020</name>
</gene>
<evidence type="ECO:0000256" key="1">
    <source>
        <dbReference type="SAM" id="SignalP"/>
    </source>
</evidence>
<dbReference type="EMBL" id="BAAAGX010000010">
    <property type="protein sequence ID" value="GAA0241072.1"/>
    <property type="molecule type" value="Genomic_DNA"/>
</dbReference>
<name>A0ABP3DSB6_9ACTN</name>
<organism evidence="2 3">
    <name type="scientific">Cryptosporangium japonicum</name>
    <dbReference type="NCBI Taxonomy" id="80872"/>
    <lineage>
        <taxon>Bacteria</taxon>
        <taxon>Bacillati</taxon>
        <taxon>Actinomycetota</taxon>
        <taxon>Actinomycetes</taxon>
        <taxon>Cryptosporangiales</taxon>
        <taxon>Cryptosporangiaceae</taxon>
        <taxon>Cryptosporangium</taxon>
    </lineage>
</organism>
<reference evidence="3" key="1">
    <citation type="journal article" date="2019" name="Int. J. Syst. Evol. Microbiol.">
        <title>The Global Catalogue of Microorganisms (GCM) 10K type strain sequencing project: providing services to taxonomists for standard genome sequencing and annotation.</title>
        <authorList>
            <consortium name="The Broad Institute Genomics Platform"/>
            <consortium name="The Broad Institute Genome Sequencing Center for Infectious Disease"/>
            <person name="Wu L."/>
            <person name="Ma J."/>
        </authorList>
    </citation>
    <scope>NUCLEOTIDE SEQUENCE [LARGE SCALE GENOMIC DNA]</scope>
    <source>
        <strain evidence="3">JCM 10425</strain>
    </source>
</reference>
<sequence length="57" mass="6152">MTRLADRLLALIAPSTTASAAMQTKCIYCASTYSKLCRRDCIQGVCEPWGCGSCQTC</sequence>
<keyword evidence="3" id="KW-1185">Reference proteome</keyword>
<keyword evidence="1" id="KW-0732">Signal</keyword>
<evidence type="ECO:0000313" key="3">
    <source>
        <dbReference type="Proteomes" id="UP001500967"/>
    </source>
</evidence>
<protein>
    <submittedName>
        <fullName evidence="2">Uncharacterized protein</fullName>
    </submittedName>
</protein>
<dbReference type="Proteomes" id="UP001500967">
    <property type="component" value="Unassembled WGS sequence"/>
</dbReference>
<feature type="signal peptide" evidence="1">
    <location>
        <begin position="1"/>
        <end position="20"/>
    </location>
</feature>
<comment type="caution">
    <text evidence="2">The sequence shown here is derived from an EMBL/GenBank/DDBJ whole genome shotgun (WGS) entry which is preliminary data.</text>
</comment>
<feature type="chain" id="PRO_5047278932" evidence="1">
    <location>
        <begin position="21"/>
        <end position="57"/>
    </location>
</feature>
<dbReference type="RefSeq" id="WP_344649229.1">
    <property type="nucleotide sequence ID" value="NZ_BAAAGX010000010.1"/>
</dbReference>
<evidence type="ECO:0000313" key="2">
    <source>
        <dbReference type="EMBL" id="GAA0241072.1"/>
    </source>
</evidence>
<accession>A0ABP3DSB6</accession>